<protein>
    <submittedName>
        <fullName evidence="1">Uncharacterized protein</fullName>
    </submittedName>
</protein>
<dbReference type="Proteomes" id="UP001565471">
    <property type="component" value="Unassembled WGS sequence"/>
</dbReference>
<name>A0ABV4FG35_BRAEL</name>
<gene>
    <name evidence="1" type="ORF">ABIF29_009253</name>
</gene>
<reference evidence="1 2" key="1">
    <citation type="submission" date="2024-07" db="EMBL/GenBank/DDBJ databases">
        <title>Genomic Encyclopedia of Type Strains, Phase V (KMG-V): Genome sequencing to study the core and pangenomes of soil and plant-associated prokaryotes.</title>
        <authorList>
            <person name="Whitman W."/>
        </authorList>
    </citation>
    <scope>NUCLEOTIDE SEQUENCE [LARGE SCALE GENOMIC DNA]</scope>
    <source>
        <strain evidence="1 2">USDA 415</strain>
    </source>
</reference>
<sequence>MRIATFPRAHHSAARPSLFTGPKCAVAVPVHDALHLDTLLQASLTPSVRTIGYRTGPQVECPPVSLAGVVLHMDDGRFLLRIGERPQRDPGEDARLAHVLACHGLRLLERRAADVQREPVFSNARAVWAHAGRQVSLMDRLRIGMALDEYGPQPIAELERRICPGRDVLAAVCALACENLLRLDIETAALGARTLVFGS</sequence>
<organism evidence="1 2">
    <name type="scientific">Bradyrhizobium elkanii</name>
    <dbReference type="NCBI Taxonomy" id="29448"/>
    <lineage>
        <taxon>Bacteria</taxon>
        <taxon>Pseudomonadati</taxon>
        <taxon>Pseudomonadota</taxon>
        <taxon>Alphaproteobacteria</taxon>
        <taxon>Hyphomicrobiales</taxon>
        <taxon>Nitrobacteraceae</taxon>
        <taxon>Bradyrhizobium</taxon>
    </lineage>
</organism>
<dbReference type="EMBL" id="JBGBZA010000002">
    <property type="protein sequence ID" value="MEY9322454.1"/>
    <property type="molecule type" value="Genomic_DNA"/>
</dbReference>
<proteinExistence type="predicted"/>
<accession>A0ABV4FG35</accession>
<comment type="caution">
    <text evidence="1">The sequence shown here is derived from an EMBL/GenBank/DDBJ whole genome shotgun (WGS) entry which is preliminary data.</text>
</comment>
<evidence type="ECO:0000313" key="2">
    <source>
        <dbReference type="Proteomes" id="UP001565471"/>
    </source>
</evidence>
<dbReference type="RefSeq" id="WP_125459106.1">
    <property type="nucleotide sequence ID" value="NZ_CP126004.1"/>
</dbReference>
<evidence type="ECO:0000313" key="1">
    <source>
        <dbReference type="EMBL" id="MEY9322454.1"/>
    </source>
</evidence>
<keyword evidence="2" id="KW-1185">Reference proteome</keyword>